<keyword evidence="6" id="KW-1185">Reference proteome</keyword>
<sequence length="260" mass="28843">MSLQQPIAASSPPFVVGITGGGVKLYKSGFDYNSAAVLKNALPDSFYREGKPDIKILKASDNLPAEYGPSRELIHGLWAGNLSMYDPVGEPIDGTEVRLMIHMGMRTKEPNYCFETWARRDGYIHPDNQGKLPNPADYEPEGYLYGCPEELRPDLDIAAAGKIAHERLPVRLPFPNSKPHPLTWMTEQDHKMRVSTDAGHNLCEWFFYSSLAEGFKRGAPRNVAFVHVPPGKTDEDLKTGVEVLQAYVGALVDQIEGKQS</sequence>
<dbReference type="EMBL" id="JAZAVJ010000223">
    <property type="protein sequence ID" value="KAK7403917.1"/>
    <property type="molecule type" value="Genomic_DNA"/>
</dbReference>
<dbReference type="Gene3D" id="3.40.630.20">
    <property type="entry name" value="Peptidase C15, pyroglutamyl peptidase I-like"/>
    <property type="match status" value="1"/>
</dbReference>
<evidence type="ECO:0000256" key="2">
    <source>
        <dbReference type="ARBA" id="ARBA00022670"/>
    </source>
</evidence>
<dbReference type="InterPro" id="IPR016125">
    <property type="entry name" value="Peptidase_C15-like"/>
</dbReference>
<protein>
    <recommendedName>
        <fullName evidence="7">Peptidase C15, pyroglutamyl peptidase I-like protein</fullName>
    </recommendedName>
</protein>
<name>A0ABR1GPU3_9HYPO</name>
<evidence type="ECO:0000313" key="5">
    <source>
        <dbReference type="EMBL" id="KAK7403917.1"/>
    </source>
</evidence>
<dbReference type="Proteomes" id="UP001498476">
    <property type="component" value="Unassembled WGS sequence"/>
</dbReference>
<gene>
    <name evidence="5" type="ORF">QQX98_010324</name>
</gene>
<evidence type="ECO:0000256" key="3">
    <source>
        <dbReference type="ARBA" id="ARBA00022801"/>
    </source>
</evidence>
<proteinExistence type="inferred from homology"/>
<evidence type="ECO:0000313" key="6">
    <source>
        <dbReference type="Proteomes" id="UP001498476"/>
    </source>
</evidence>
<keyword evidence="3" id="KW-0378">Hydrolase</keyword>
<accession>A0ABR1GPU3</accession>
<evidence type="ECO:0000256" key="1">
    <source>
        <dbReference type="ARBA" id="ARBA00006641"/>
    </source>
</evidence>
<organism evidence="5 6">
    <name type="scientific">Neonectria punicea</name>
    <dbReference type="NCBI Taxonomy" id="979145"/>
    <lineage>
        <taxon>Eukaryota</taxon>
        <taxon>Fungi</taxon>
        <taxon>Dikarya</taxon>
        <taxon>Ascomycota</taxon>
        <taxon>Pezizomycotina</taxon>
        <taxon>Sordariomycetes</taxon>
        <taxon>Hypocreomycetidae</taxon>
        <taxon>Hypocreales</taxon>
        <taxon>Nectriaceae</taxon>
        <taxon>Neonectria</taxon>
    </lineage>
</organism>
<dbReference type="InterPro" id="IPR036440">
    <property type="entry name" value="Peptidase_C15-like_sf"/>
</dbReference>
<evidence type="ECO:0008006" key="7">
    <source>
        <dbReference type="Google" id="ProtNLM"/>
    </source>
</evidence>
<dbReference type="PANTHER" id="PTHR23402:SF1">
    <property type="entry name" value="PYROGLUTAMYL-PEPTIDASE I"/>
    <property type="match status" value="1"/>
</dbReference>
<keyword evidence="2" id="KW-0645">Protease</keyword>
<comment type="caution">
    <text evidence="5">The sequence shown here is derived from an EMBL/GenBank/DDBJ whole genome shotgun (WGS) entry which is preliminary data.</text>
</comment>
<evidence type="ECO:0000256" key="4">
    <source>
        <dbReference type="ARBA" id="ARBA00022807"/>
    </source>
</evidence>
<dbReference type="SUPFAM" id="SSF53182">
    <property type="entry name" value="Pyrrolidone carboxyl peptidase (pyroglutamate aminopeptidase)"/>
    <property type="match status" value="1"/>
</dbReference>
<comment type="similarity">
    <text evidence="1">Belongs to the peptidase C15 family.</text>
</comment>
<reference evidence="5 6" key="1">
    <citation type="journal article" date="2025" name="Microbiol. Resour. Announc.">
        <title>Draft genome sequences for Neonectria magnoliae and Neonectria punicea, canker pathogens of Liriodendron tulipifera and Acer saccharum in West Virginia.</title>
        <authorList>
            <person name="Petronek H.M."/>
            <person name="Kasson M.T."/>
            <person name="Metheny A.M."/>
            <person name="Stauder C.M."/>
            <person name="Lovett B."/>
            <person name="Lynch S.C."/>
            <person name="Garnas J.R."/>
            <person name="Kasson L.R."/>
            <person name="Stajich J.E."/>
        </authorList>
    </citation>
    <scope>NUCLEOTIDE SEQUENCE [LARGE SCALE GENOMIC DNA]</scope>
    <source>
        <strain evidence="5 6">NRRL 64653</strain>
    </source>
</reference>
<keyword evidence="4" id="KW-0788">Thiol protease</keyword>
<dbReference type="PANTHER" id="PTHR23402">
    <property type="entry name" value="PROTEASE FAMILY C15 PYROGLUTAMYL-PEPTIDASE I-RELATED"/>
    <property type="match status" value="1"/>
</dbReference>